<dbReference type="InterPro" id="IPR036640">
    <property type="entry name" value="ABC1_TM_sf"/>
</dbReference>
<name>A0A0N4ZBS0_PARTI</name>
<evidence type="ECO:0000313" key="14">
    <source>
        <dbReference type="WBParaSite" id="PTRK_0000497900.1"/>
    </source>
</evidence>
<dbReference type="CDD" id="cd18577">
    <property type="entry name" value="ABC_6TM_Pgp_ABCB1_D1_like"/>
    <property type="match status" value="1"/>
</dbReference>
<dbReference type="InterPro" id="IPR039421">
    <property type="entry name" value="Type_1_exporter"/>
</dbReference>
<accession>A0A0N4ZBS0</accession>
<dbReference type="GO" id="GO:0016887">
    <property type="term" value="F:ATP hydrolysis activity"/>
    <property type="evidence" value="ECO:0007669"/>
    <property type="project" value="InterPro"/>
</dbReference>
<feature type="transmembrane region" description="Helical" evidence="10">
    <location>
        <begin position="213"/>
        <end position="234"/>
    </location>
</feature>
<sequence>MENSIPLKDALIDNEDKDNEKKSQIKFERSSTLLAEDFSNDIIKDVNDSLKERISFDDKKSILVTKNENIKDSKKDSTYVEVSLDPVKLDDDFDDTKSELKSLRSSKSSSETPASSDESEIYEKSRLEKCLDFMLCRGRSAPPKFKEKPISIYQLFKFGDRSDSILVILGCILSLICGICQPIFALITGKLANTLLLEDVTSDSFVDECIKCIVYFIAIGIFLSIVAFLQFYVFNVACVRIVRNLRCAYLNSILKQDAAWFEKNHSGTLNTKLNDNIERICDGIGDKFGLLLRNSCQFVTGLAVAFYTSWRMTLPLCILSPTIAFIMGLTGRLMTYYTKQEMEIYSQAGKVALEAISSIRTVSSLNGQKEEVKNYSKLLEAAKTKGLKKGLVNGLLSSSINLIVLSFIGVCVLYGSILYKYSLIEGPGEIFIVILCLMSGAYHLGLASPHMMVILTARVAAATIYKTIDRLPSIDSTSGKGKTLYDVKGKINLNNVSFSYPTQKDTKVLKNFSIEVNPGETVALVGHSGSGKSTTASILTRLYEYNEGSVTIDGVDIRDLNVKWLRTMIGIVQQSPIVFNDTVENNLKIGNPTLTHDQMINACKIANAHDFIMNLPKRYETRIGDGGVQLSGGQCQRVCIARTIARNPKILILDEATSALDSKSESIVQNALTKASKGRSTLVIAHRLASIKNADRIYVLDKGVVIETGTHNELLSMNGAYTNYVNSQLIEGDNSNESITTNKTLDSTHKKTPKDALNPFFEIDNESDSSCSIFDDTNQKTITSMKSLRSRKTTFNEDMDTPMNEIIKKNVHQTYNREFKQIKPDLDAEGEMMEEEVKARGAKPASLLDIFKMAREQWVTFGIATTIAVIIASSSPILGLLYGLSFGIYEDGKLDHVDDAMYICFGIMLFALYQSTLTSISSYLFTKVGENVTMNMRIKGFSNILYQEGAFFDDPSNTPGKLITRLATDAPNVKAAMDSRFNKVAQGILSLFSAIIFSMLINWRIALFGAFLFILQGLLQFYLARKVHKHSNEMIAKDEAGRLAVEAIEKVKTIQLLTAEDAINEIYQMNSKSQQNIELKKAPIQALNFASTHGLQQFTQAFCYAIGLVLLLNDLSDKVSVFQVVQLLYFGSAGIISASELFPEFVKSRLAASLMMQLIERVPATGDPDSGKEIVIDGEIDLEDVYFAYPQRKNHLVMKKFNLRVEKGQSVALVGSSGSGKSTVVSLLERFYDPSTGIITIDGNDTTTLHISQMRSQMALVGQMPKLFSGTIKENILYGLDKEKYTMNDVIEAATAANASSFIECLPGGYDYEIGEKGGCLSGGQAQRIAIARALIRKPKILLLDEATSALDSASEKAVQNALEYASAGRTTISIAHRISSIQNCDLIVYVDGGKIKEMGNHKQLLAMNGLYAELIEKQNLGAN</sequence>
<dbReference type="GO" id="GO:0009636">
    <property type="term" value="P:response to toxic substance"/>
    <property type="evidence" value="ECO:0007669"/>
    <property type="project" value="UniProtKB-ARBA"/>
</dbReference>
<feature type="domain" description="ABC transmembrane type-1" evidence="12">
    <location>
        <begin position="863"/>
        <end position="1147"/>
    </location>
</feature>
<keyword evidence="5" id="KW-0547">Nucleotide-binding</keyword>
<feature type="transmembrane region" description="Helical" evidence="10">
    <location>
        <begin position="288"/>
        <end position="307"/>
    </location>
</feature>
<evidence type="ECO:0000256" key="5">
    <source>
        <dbReference type="ARBA" id="ARBA00022741"/>
    </source>
</evidence>
<evidence type="ECO:0000256" key="6">
    <source>
        <dbReference type="ARBA" id="ARBA00022840"/>
    </source>
</evidence>
<evidence type="ECO:0000313" key="13">
    <source>
        <dbReference type="Proteomes" id="UP000038045"/>
    </source>
</evidence>
<dbReference type="STRING" id="131310.A0A0N4ZBS0"/>
<dbReference type="InterPro" id="IPR003593">
    <property type="entry name" value="AAA+_ATPase"/>
</dbReference>
<evidence type="ECO:0000256" key="9">
    <source>
        <dbReference type="SAM" id="MobiDB-lite"/>
    </source>
</evidence>
<evidence type="ECO:0000256" key="3">
    <source>
        <dbReference type="ARBA" id="ARBA00022692"/>
    </source>
</evidence>
<feature type="transmembrane region" description="Helical" evidence="10">
    <location>
        <begin position="984"/>
        <end position="1001"/>
    </location>
</feature>
<feature type="domain" description="ABC transmembrane type-1" evidence="12">
    <location>
        <begin position="168"/>
        <end position="456"/>
    </location>
</feature>
<evidence type="ECO:0000256" key="7">
    <source>
        <dbReference type="ARBA" id="ARBA00022989"/>
    </source>
</evidence>
<evidence type="ECO:0000259" key="11">
    <source>
        <dbReference type="PROSITE" id="PS50893"/>
    </source>
</evidence>
<keyword evidence="4" id="KW-0677">Repeat</keyword>
<dbReference type="GO" id="GO:0005524">
    <property type="term" value="F:ATP binding"/>
    <property type="evidence" value="ECO:0007669"/>
    <property type="project" value="UniProtKB-KW"/>
</dbReference>
<dbReference type="PROSITE" id="PS50893">
    <property type="entry name" value="ABC_TRANSPORTER_2"/>
    <property type="match status" value="2"/>
</dbReference>
<feature type="domain" description="ABC transporter" evidence="11">
    <location>
        <begin position="491"/>
        <end position="727"/>
    </location>
</feature>
<dbReference type="InterPro" id="IPR003439">
    <property type="entry name" value="ABC_transporter-like_ATP-bd"/>
</dbReference>
<dbReference type="InterPro" id="IPR017871">
    <property type="entry name" value="ABC_transporter-like_CS"/>
</dbReference>
<dbReference type="InterPro" id="IPR027417">
    <property type="entry name" value="P-loop_NTPase"/>
</dbReference>
<dbReference type="PROSITE" id="PS00211">
    <property type="entry name" value="ABC_TRANSPORTER_1"/>
    <property type="match status" value="2"/>
</dbReference>
<evidence type="ECO:0000256" key="2">
    <source>
        <dbReference type="ARBA" id="ARBA00007577"/>
    </source>
</evidence>
<comment type="similarity">
    <text evidence="2">Belongs to the ABC transporter superfamily. ABCB family. Multidrug resistance exporter (TC 3.A.1.201) subfamily.</text>
</comment>
<feature type="transmembrane region" description="Helical" evidence="10">
    <location>
        <begin position="858"/>
        <end position="888"/>
    </location>
</feature>
<dbReference type="PROSITE" id="PS50929">
    <property type="entry name" value="ABC_TM1F"/>
    <property type="match status" value="2"/>
</dbReference>
<dbReference type="PANTHER" id="PTHR43394:SF27">
    <property type="entry name" value="ATP-DEPENDENT TRANSLOCASE ABCB1-LIKE"/>
    <property type="match status" value="1"/>
</dbReference>
<keyword evidence="8 10" id="KW-0472">Membrane</keyword>
<dbReference type="SUPFAM" id="SSF52540">
    <property type="entry name" value="P-loop containing nucleoside triphosphate hydrolases"/>
    <property type="match status" value="2"/>
</dbReference>
<keyword evidence="3 10" id="KW-0812">Transmembrane</keyword>
<dbReference type="Pfam" id="PF00005">
    <property type="entry name" value="ABC_tran"/>
    <property type="match status" value="2"/>
</dbReference>
<dbReference type="WBParaSite" id="PTRK_0000497900.1">
    <property type="protein sequence ID" value="PTRK_0000497900.1"/>
    <property type="gene ID" value="PTRK_0000497900"/>
</dbReference>
<feature type="transmembrane region" description="Helical" evidence="10">
    <location>
        <begin position="430"/>
        <end position="448"/>
    </location>
</feature>
<dbReference type="CDD" id="cd03249">
    <property type="entry name" value="ABC_MTABC3_MDL1_MDL2"/>
    <property type="match status" value="2"/>
</dbReference>
<feature type="transmembrane region" description="Helical" evidence="10">
    <location>
        <begin position="395"/>
        <end position="418"/>
    </location>
</feature>
<dbReference type="Gene3D" id="3.40.50.300">
    <property type="entry name" value="P-loop containing nucleotide triphosphate hydrolases"/>
    <property type="match status" value="2"/>
</dbReference>
<feature type="transmembrane region" description="Helical" evidence="10">
    <location>
        <begin position="313"/>
        <end position="334"/>
    </location>
</feature>
<evidence type="ECO:0000256" key="4">
    <source>
        <dbReference type="ARBA" id="ARBA00022737"/>
    </source>
</evidence>
<evidence type="ECO:0000256" key="10">
    <source>
        <dbReference type="SAM" id="Phobius"/>
    </source>
</evidence>
<dbReference type="CDD" id="cd18578">
    <property type="entry name" value="ABC_6TM_Pgp_ABCB1_D2_like"/>
    <property type="match status" value="1"/>
</dbReference>
<dbReference type="GO" id="GO:0090374">
    <property type="term" value="P:oligopeptide export from mitochondrion"/>
    <property type="evidence" value="ECO:0007669"/>
    <property type="project" value="TreeGrafter"/>
</dbReference>
<dbReference type="Gene3D" id="1.20.1560.10">
    <property type="entry name" value="ABC transporter type 1, transmembrane domain"/>
    <property type="match status" value="2"/>
</dbReference>
<reference evidence="14" key="1">
    <citation type="submission" date="2017-02" db="UniProtKB">
        <authorList>
            <consortium name="WormBaseParasite"/>
        </authorList>
    </citation>
    <scope>IDENTIFICATION</scope>
</reference>
<dbReference type="InterPro" id="IPR011527">
    <property type="entry name" value="ABC1_TM_dom"/>
</dbReference>
<feature type="region of interest" description="Disordered" evidence="9">
    <location>
        <begin position="1"/>
        <end position="25"/>
    </location>
</feature>
<proteinExistence type="inferred from homology"/>
<dbReference type="FunFam" id="3.40.50.300:FF:001370">
    <property type="entry name" value="p-GlycoProtein related"/>
    <property type="match status" value="1"/>
</dbReference>
<dbReference type="FunFam" id="3.40.50.300:FF:000916">
    <property type="entry name" value="ABC transporter B family member 9"/>
    <property type="match status" value="1"/>
</dbReference>
<evidence type="ECO:0000256" key="8">
    <source>
        <dbReference type="ARBA" id="ARBA00023136"/>
    </source>
</evidence>
<feature type="transmembrane region" description="Helical" evidence="10">
    <location>
        <begin position="165"/>
        <end position="187"/>
    </location>
</feature>
<keyword evidence="6" id="KW-0067">ATP-binding</keyword>
<evidence type="ECO:0000256" key="1">
    <source>
        <dbReference type="ARBA" id="ARBA00004141"/>
    </source>
</evidence>
<dbReference type="SUPFAM" id="SSF90123">
    <property type="entry name" value="ABC transporter transmembrane region"/>
    <property type="match status" value="2"/>
</dbReference>
<feature type="domain" description="ABC transporter" evidence="11">
    <location>
        <begin position="1180"/>
        <end position="1418"/>
    </location>
</feature>
<organism evidence="13 14">
    <name type="scientific">Parastrongyloides trichosuri</name>
    <name type="common">Possum-specific nematode worm</name>
    <dbReference type="NCBI Taxonomy" id="131310"/>
    <lineage>
        <taxon>Eukaryota</taxon>
        <taxon>Metazoa</taxon>
        <taxon>Ecdysozoa</taxon>
        <taxon>Nematoda</taxon>
        <taxon>Chromadorea</taxon>
        <taxon>Rhabditida</taxon>
        <taxon>Tylenchina</taxon>
        <taxon>Panagrolaimomorpha</taxon>
        <taxon>Strongyloidoidea</taxon>
        <taxon>Strongyloididae</taxon>
        <taxon>Parastrongyloides</taxon>
    </lineage>
</organism>
<dbReference type="Proteomes" id="UP000038045">
    <property type="component" value="Unplaced"/>
</dbReference>
<dbReference type="Pfam" id="PF00664">
    <property type="entry name" value="ABC_membrane"/>
    <property type="match status" value="2"/>
</dbReference>
<dbReference type="PANTHER" id="PTHR43394">
    <property type="entry name" value="ATP-DEPENDENT PERMEASE MDL1, MITOCHONDRIAL"/>
    <property type="match status" value="1"/>
</dbReference>
<dbReference type="SMART" id="SM00382">
    <property type="entry name" value="AAA"/>
    <property type="match status" value="2"/>
</dbReference>
<evidence type="ECO:0000259" key="12">
    <source>
        <dbReference type="PROSITE" id="PS50929"/>
    </source>
</evidence>
<keyword evidence="7 10" id="KW-1133">Transmembrane helix</keyword>
<keyword evidence="13" id="KW-1185">Reference proteome</keyword>
<dbReference type="GO" id="GO:0005743">
    <property type="term" value="C:mitochondrial inner membrane"/>
    <property type="evidence" value="ECO:0007669"/>
    <property type="project" value="TreeGrafter"/>
</dbReference>
<protein>
    <submittedName>
        <fullName evidence="14">ABC transmembrane type-1 domain-containing protein</fullName>
    </submittedName>
</protein>
<comment type="subcellular location">
    <subcellularLocation>
        <location evidence="1">Membrane</location>
        <topology evidence="1">Multi-pass membrane protein</topology>
    </subcellularLocation>
</comment>
<dbReference type="GO" id="GO:0015421">
    <property type="term" value="F:ABC-type oligopeptide transporter activity"/>
    <property type="evidence" value="ECO:0007669"/>
    <property type="project" value="TreeGrafter"/>
</dbReference>
<feature type="transmembrane region" description="Helical" evidence="10">
    <location>
        <begin position="900"/>
        <end position="926"/>
    </location>
</feature>